<feature type="transmembrane region" description="Helical" evidence="1">
    <location>
        <begin position="32"/>
        <end position="51"/>
    </location>
</feature>
<name>A0ABV6DGE2_9BACL</name>
<proteinExistence type="predicted"/>
<comment type="caution">
    <text evidence="2">The sequence shown here is derived from an EMBL/GenBank/DDBJ whole genome shotgun (WGS) entry which is preliminary data.</text>
</comment>
<accession>A0ABV6DGE2</accession>
<sequence length="72" mass="8308">MIWKSLAVAAVLSALSFMDARRLISSRNRREAYVYGGLMFLAFVLFELYVFRVPVTGPNEMLMYMARWLGLP</sequence>
<keyword evidence="3" id="KW-1185">Reference proteome</keyword>
<reference evidence="2 3" key="1">
    <citation type="submission" date="2024-09" db="EMBL/GenBank/DDBJ databases">
        <authorList>
            <person name="Sun Q."/>
            <person name="Mori K."/>
        </authorList>
    </citation>
    <scope>NUCLEOTIDE SEQUENCE [LARGE SCALE GENOMIC DNA]</scope>
    <source>
        <strain evidence="2 3">CCM 7759</strain>
    </source>
</reference>
<keyword evidence="1" id="KW-0812">Transmembrane</keyword>
<organism evidence="2 3">
    <name type="scientific">Paenibacillus chartarius</name>
    <dbReference type="NCBI Taxonomy" id="747481"/>
    <lineage>
        <taxon>Bacteria</taxon>
        <taxon>Bacillati</taxon>
        <taxon>Bacillota</taxon>
        <taxon>Bacilli</taxon>
        <taxon>Bacillales</taxon>
        <taxon>Paenibacillaceae</taxon>
        <taxon>Paenibacillus</taxon>
    </lineage>
</organism>
<dbReference type="RefSeq" id="WP_377468697.1">
    <property type="nucleotide sequence ID" value="NZ_JBHLWN010000021.1"/>
</dbReference>
<evidence type="ECO:0000313" key="3">
    <source>
        <dbReference type="Proteomes" id="UP001589776"/>
    </source>
</evidence>
<keyword evidence="1" id="KW-0472">Membrane</keyword>
<protein>
    <submittedName>
        <fullName evidence="2">Uncharacterized protein</fullName>
    </submittedName>
</protein>
<dbReference type="EMBL" id="JBHLWN010000021">
    <property type="protein sequence ID" value="MFC0211713.1"/>
    <property type="molecule type" value="Genomic_DNA"/>
</dbReference>
<evidence type="ECO:0000313" key="2">
    <source>
        <dbReference type="EMBL" id="MFC0211713.1"/>
    </source>
</evidence>
<gene>
    <name evidence="2" type="ORF">ACFFK0_04460</name>
</gene>
<keyword evidence="1" id="KW-1133">Transmembrane helix</keyword>
<dbReference type="Proteomes" id="UP001589776">
    <property type="component" value="Unassembled WGS sequence"/>
</dbReference>
<evidence type="ECO:0000256" key="1">
    <source>
        <dbReference type="SAM" id="Phobius"/>
    </source>
</evidence>